<feature type="coiled-coil region" evidence="9">
    <location>
        <begin position="3064"/>
        <end position="3098"/>
    </location>
</feature>
<organism evidence="11 12">
    <name type="scientific">Chlamydomonas eustigma</name>
    <dbReference type="NCBI Taxonomy" id="1157962"/>
    <lineage>
        <taxon>Eukaryota</taxon>
        <taxon>Viridiplantae</taxon>
        <taxon>Chlorophyta</taxon>
        <taxon>core chlorophytes</taxon>
        <taxon>Chlorophyceae</taxon>
        <taxon>CS clade</taxon>
        <taxon>Chlamydomonadales</taxon>
        <taxon>Chlamydomonadaceae</taxon>
        <taxon>Chlamydomonas</taxon>
    </lineage>
</organism>
<dbReference type="GO" id="GO:0005815">
    <property type="term" value="C:microtubule organizing center"/>
    <property type="evidence" value="ECO:0007669"/>
    <property type="project" value="TreeGrafter"/>
</dbReference>
<evidence type="ECO:0000256" key="4">
    <source>
        <dbReference type="ARBA" id="ARBA00022490"/>
    </source>
</evidence>
<reference evidence="11 12" key="1">
    <citation type="submission" date="2017-08" db="EMBL/GenBank/DDBJ databases">
        <title>Acidophilic green algal genome provides insights into adaptation to an acidic environment.</title>
        <authorList>
            <person name="Hirooka S."/>
            <person name="Hirose Y."/>
            <person name="Kanesaki Y."/>
            <person name="Higuchi S."/>
            <person name="Fujiwara T."/>
            <person name="Onuma R."/>
            <person name="Era A."/>
            <person name="Ohbayashi R."/>
            <person name="Uzuka A."/>
            <person name="Nozaki H."/>
            <person name="Yoshikawa H."/>
            <person name="Miyagishima S.Y."/>
        </authorList>
    </citation>
    <scope>NUCLEOTIDE SEQUENCE [LARGE SCALE GENOMIC DNA]</scope>
    <source>
        <strain evidence="11 12">NIES-2499</strain>
    </source>
</reference>
<comment type="function">
    <text evidence="8">Plays a role in the organization of both preexisting and nascent microtubules in interphase cells. During mitosis, required for the organization and orientation of the mitotic spindle.</text>
</comment>
<evidence type="ECO:0000256" key="5">
    <source>
        <dbReference type="ARBA" id="ARBA00022803"/>
    </source>
</evidence>
<gene>
    <name evidence="11" type="ORF">CEUSTIGMA_g2608.t1</name>
</gene>
<dbReference type="OrthoDB" id="2020926at2759"/>
<dbReference type="EMBL" id="BEGY01000011">
    <property type="protein sequence ID" value="GAX75164.1"/>
    <property type="molecule type" value="Genomic_DNA"/>
</dbReference>
<evidence type="ECO:0000256" key="8">
    <source>
        <dbReference type="ARBA" id="ARBA00025273"/>
    </source>
</evidence>
<evidence type="ECO:0000313" key="12">
    <source>
        <dbReference type="Proteomes" id="UP000232323"/>
    </source>
</evidence>
<name>A0A250WWF7_9CHLO</name>
<feature type="compositionally biased region" description="Polar residues" evidence="10">
    <location>
        <begin position="1928"/>
        <end position="1940"/>
    </location>
</feature>
<dbReference type="SUPFAM" id="SSF57997">
    <property type="entry name" value="Tropomyosin"/>
    <property type="match status" value="1"/>
</dbReference>
<comment type="subunit">
    <text evidence="2">Directly interacts with tubulin-gamma; this interaction determines centrosomal localization.</text>
</comment>
<sequence>MDVDGFRDSDEELRKYLTGLKFKYGSKLELDGKSVKSVNQTGASNQKDIVIEVDTSGNSQPLSSLPNAIVNSPSIRHTVYHVCSLKQQGPVAGAEDDDNMESNSKASYGSCGDDTTADKTYHSPASMPYCNHNGTSLLESESAMMPEPHIEEEFSFTTSLRLEVQKPTEVSTFTDSFNFHNRVDIQLEHCYDHDESCPADDIRATADAAPIQSSQGASLLALLSTSRTFCEAESDRPPSYGCSELLVPDYSTGPQSWRIIDYDDAEDYEASSNDDDELVDTELGVSSASTLGVRLRHEVVTNSSENVEGEGKMLDVAMMNGFGQDDNCSDDDLGHLPPGQPLSSRSSSSTDLSLPDSPEHYGYDEAVEELEDEDEHTTQQQVAAETIIVDFKELGQQMLTTHPVIKVGCMPTMVVAGPAVTDSPSAYYFHLFANDAASDHSSGLHELVKPITQPAPVPTAITGDLDEVDKYPTASTADPHEEDNYLQLHPSIMVGVAESAVEVLTVVQSDITVLDCRNDVVLEEQETADHPACETCYSPCAEDEIPYCATTTVVQCSDHNVSAALQLSSCTELLIRSDVISCSDDKWRHDERHVAVLEIDESSKDDDDDGGFNNDSPACRWAATALPHAATPSSSIITSLMRSSHESRGVPLAPASASASAASASYCAEIVTSELLLVPNETSMELSTLTASNYFQSKVAIEDDPSDAAEQVLHSLSSPPFIALEYQQQETTISVLDVETTNSTVSFSHQGHKVVTTVVEAAGDVVTLNKQPLLVHNEAASSLVALKYDESSSGRSNTSSAAAVAAAVSSADWNVLNHRLREAGFNGMTLVSNRCQQQEVSSGEQQAGSCPAAWGRGISCTADYTEEPQPSLYELFHTLRCVLNEHEGNSKLMRNLITANEDGQRMEEELRARTSVLERSLNKAQQAAEKAMQDAASLSQLQVPRIEATHHQNVTRLKNEVAKWKEAAKSAEHTCSASMKEVQALKECITSLQSAATSTNDSELTTARLRNSQLEASMKAKDKEMDKLRAMYDMFASKSSTDMAKTLERAFNAEDKLGKLDSEAHHLRNKIIVHEQASLAREKEISSLKAELEEALSIEREAGYCASERANQAEEAVRHLEGEAAGLRSKLSQVEGLLRSSQKDCVKLKEDAEAMRQTAYEEIWRAEDEIRLLHAELTQKNSKVTQLDNAIRSRDRDVARAKEEKEAGKAVERERVKVIEEIAAKLETELTASKVKAAHLEGALRVKDRELERAHEQLRLIKGMEGEVRILGARAEDGTNKLEAELSHLKSQKLQGEATLKGRDREIERLGKIIDQMKAEMHEATHRFAQASEAAKQVEVEASQCRSRALHLDGSLKVKERELERLSRLLEATRLAESEGQGKLARSEEATRKLECELASLRARHVQLEGSLKTKSAQVERLNKLIDSTRTSEYESTSDLLKSEATAKKLDSDLSGLTRRLQQFEAGLKSRDKEIEKQKRLIEQARVETAEAELRRTAAELARGEVEQSLAAVTKRAVQAESLVKVREKDLERLQRTTDQLRSAEVLLESKGSELESTSMSLSEELQALSRKLVQAESAAKYHEREVERLSKAAEEQREVAADRIIKLSEAESVAKKLEGDCANLRVKVAQLETTIKTRDRQVEKLERCVASAESRTAESELLWSQASASVKDAESESASLRQQLLQSQSSLKQKDKEVERLQRVLDGTKVSGAENFDKVLEAEAEVREATQSLSSLRQQLVHADGALKSREREVERLSRVVDAAKASEAQAGLDKLQADKATELLASDLQLSNKRIQHLESQLKSKMRDMEGLQRCLEEARGLGASSMLQIKRFEAERGELESALSAARLRINQLDGQSKQWVMNEDRLRKALATASAEASLVATRSQDRISEFEQNMMQMRTQLQKLHSSLKSKDNQIQRLNAQLVASQSSKNSQMDQSYERRDEAARQLHSDVTSLRSRLQHVDTALKIRDKEVARLGKALEEARCLNMEVSQRCEDIEAASRQVDVKVHAIRSRWVAAESGVRSRQRRCELLEAQLKEARSLQYAAESAKLQAEEAARQLNSDVTSARQQLVISEQSARSRSKDVERLRKQVEHLKSAEQDAVDQGVHADHLAMQLDRDLAAMRRRLVALEGGVKAKDVTIQSMAMQIDRNKSSEAEVAVKQEQTEEAFRQLDQDLSALAQRSTVLEGSLRSKDKELERVLRKLEESELAAATAEGKQIKAEESVRKSESDLMSVKQQHKMLENLLKTKEKDLETSRKELLTANAALSKATSHSQNIEDMHQELLSELEAAKLQHHQLQGSIRSAEKESEKFKGIAESMKAAYHEALETSKADVEKEREATRQEVVSLKSRVLALEASLASAERERERILKQSEALRNAEHRAVSAAMGTEDTAKLLQSELEDLRQQVVHLGSASRSKDREVEKLRKLHSAVQVKLLEEEDQKQVSQRKTLMMEADVAALRSKVLQLEGSSKVKENEAAKLERAIEQRKQTEDQLRVQVVAAEQALKSVEHEAATLRGRSGHLEGVIKVKDREIERLCKSLEAAKESCYLAHSQQLQAEDLARSLENQVVTLQSNVLHLQGLLKSRDKDLAVVRKQMDTLESGETSVLGKKLQAEEAAKKLDTDVVLLRQRVVQLEGTLKSREKDIDRFQGMVNDASVAATEKAREHQELIRKLESDLATVRQQSVATESSCRAKDGQLARLQHMLEQTKASELEFSAKYSKAKGDVHAADLEVEKVALQVKQRDTVIKARDAEITRLSTLVSKLEDLRHDAQVGEDRSQLQLTEVERDVATLRAQLLKEEGEVRAGQSALKEAQRMLEKEKGFTAEKTMMADKAQGLLEDMETSTAQLRLRVSSLEQALKNKDAESERLSKQVVAMQSNIELREGRVAERAADGQAKLEAKLGQAHVRISQLESSSITKDKEIEGLQRMLDSANSRRDSVASRDIASATAGGFSLTDVARGGNEGEQEAVQKLEMELAATKTRLIHVEHVARSREVAVDKIKTVLADKVTKEERRVARDKMTYNALKQAWLANKSDPLGRSAAGAVAAASREMRAVEIVGIYEAQREGLEAELNAAKKEVRYLSEQLRDAQNLIAVKDRQDAWRGPQHLASLQGRVMVSEQKATEIQRQLDDSRASAVNALRGMQARLDVAEERCKVTAEELAVVRAELQGRPTVEETRSLLNEISILERRVMELRNSGPGSSGAAGEDATSLRALQARRLTGGRDMVRRDKEVHRLGLRDVRDLSRDVLVEIVQDACLELEVSEATALPEAIKKLQSVLTAAPKMEEWIGKVCNHMFGSHRSAEMQSSKEDDRYEGRPDGVPEFTLYSILTALPAASHALTASVKEAAEQRDPSCVPQLLVACISALKDTCTMREVLVAISQALSSRSQPIARVSLRTPGDVVNAVRELVALEGSSLSSREAMALAEEALLSSSSLSSTSSSQQRDQLAEDGTAAGVQHNAVDSTSGDAAHRVLAGLVKRFMQLFDCASLEGVLATMNKVYMTFSEQRSFLTELVSALEEVDGIHSQEAPSGLTTIMSRVRTAVNELLALKQRGQQYSSSKLTLETDGEGGTSRTLSKGYKHTDFVHGRTTAHGGDTKEEEEKEICNQIVTILGASNVQQAVILAERLVGRLRRLDSVLPRYQRVASQLFETLRVQGLEDIVPAVLRLKSIISSS</sequence>
<feature type="coiled-coil region" evidence="9">
    <location>
        <begin position="1984"/>
        <end position="2109"/>
    </location>
</feature>
<feature type="coiled-coil region" evidence="9">
    <location>
        <begin position="2843"/>
        <end position="2884"/>
    </location>
</feature>
<keyword evidence="5" id="KW-0802">TPR repeat</keyword>
<feature type="coiled-coil region" evidence="9">
    <location>
        <begin position="1720"/>
        <end position="1852"/>
    </location>
</feature>
<keyword evidence="12" id="KW-1185">Reference proteome</keyword>
<feature type="region of interest" description="Disordered" evidence="10">
    <location>
        <begin position="3442"/>
        <end position="3468"/>
    </location>
</feature>
<feature type="coiled-coil region" evidence="9">
    <location>
        <begin position="2661"/>
        <end position="2688"/>
    </location>
</feature>
<feature type="coiled-coil region" evidence="9">
    <location>
        <begin position="889"/>
        <end position="974"/>
    </location>
</feature>
<feature type="region of interest" description="Disordered" evidence="10">
    <location>
        <begin position="1928"/>
        <end position="1950"/>
    </location>
</feature>
<feature type="coiled-coil region" evidence="9">
    <location>
        <begin position="1885"/>
        <end position="1926"/>
    </location>
</feature>
<evidence type="ECO:0000256" key="7">
    <source>
        <dbReference type="ARBA" id="ARBA00023212"/>
    </source>
</evidence>
<feature type="coiled-coil region" evidence="9">
    <location>
        <begin position="2475"/>
        <end position="2523"/>
    </location>
</feature>
<evidence type="ECO:0000256" key="6">
    <source>
        <dbReference type="ARBA" id="ARBA00023054"/>
    </source>
</evidence>
<dbReference type="GO" id="GO:0060271">
    <property type="term" value="P:cilium assembly"/>
    <property type="evidence" value="ECO:0007669"/>
    <property type="project" value="InterPro"/>
</dbReference>
<feature type="coiled-coil region" evidence="9">
    <location>
        <begin position="1307"/>
        <end position="1404"/>
    </location>
</feature>
<evidence type="ECO:0000256" key="3">
    <source>
        <dbReference type="ARBA" id="ARBA00018408"/>
    </source>
</evidence>
<keyword evidence="7" id="KW-0206">Cytoskeleton</keyword>
<protein>
    <recommendedName>
        <fullName evidence="3">Centrosomal protein of 70 kDa</fullName>
    </recommendedName>
</protein>
<feature type="coiled-coil region" evidence="9">
    <location>
        <begin position="3139"/>
        <end position="3203"/>
    </location>
</feature>
<dbReference type="Proteomes" id="UP000232323">
    <property type="component" value="Unassembled WGS sequence"/>
</dbReference>
<evidence type="ECO:0000256" key="2">
    <source>
        <dbReference type="ARBA" id="ARBA00011832"/>
    </source>
</evidence>
<dbReference type="GO" id="GO:0043015">
    <property type="term" value="F:gamma-tubulin binding"/>
    <property type="evidence" value="ECO:0007669"/>
    <property type="project" value="InterPro"/>
</dbReference>
<feature type="coiled-coil region" evidence="9">
    <location>
        <begin position="1468"/>
        <end position="1635"/>
    </location>
</feature>
<feature type="region of interest" description="Disordered" evidence="10">
    <location>
        <begin position="91"/>
        <end position="114"/>
    </location>
</feature>
<comment type="caution">
    <text evidence="11">The sequence shown here is derived from an EMBL/GenBank/DDBJ whole genome shotgun (WGS) entry which is preliminary data.</text>
</comment>
<dbReference type="InterPro" id="IPR037692">
    <property type="entry name" value="CEP70"/>
</dbReference>
<evidence type="ECO:0000313" key="11">
    <source>
        <dbReference type="EMBL" id="GAX75164.1"/>
    </source>
</evidence>
<keyword evidence="4" id="KW-0963">Cytoplasm</keyword>
<accession>A0A250WWF7</accession>
<comment type="subcellular location">
    <subcellularLocation>
        <location evidence="1">Cytoplasm</location>
        <location evidence="1">Cytoskeleton</location>
        <location evidence="1">Microtubule organizing center</location>
        <location evidence="1">Centrosome</location>
    </subcellularLocation>
</comment>
<evidence type="ECO:0000256" key="1">
    <source>
        <dbReference type="ARBA" id="ARBA00004300"/>
    </source>
</evidence>
<feature type="coiled-coil region" evidence="9">
    <location>
        <begin position="1110"/>
        <end position="1169"/>
    </location>
</feature>
<feature type="region of interest" description="Disordered" evidence="10">
    <location>
        <begin position="322"/>
        <end position="360"/>
    </location>
</feature>
<proteinExistence type="predicted"/>
<dbReference type="GO" id="GO:0070507">
    <property type="term" value="P:regulation of microtubule cytoskeleton organization"/>
    <property type="evidence" value="ECO:0007669"/>
    <property type="project" value="InterPro"/>
</dbReference>
<evidence type="ECO:0000256" key="10">
    <source>
        <dbReference type="SAM" id="MobiDB-lite"/>
    </source>
</evidence>
<evidence type="ECO:0000256" key="9">
    <source>
        <dbReference type="SAM" id="Coils"/>
    </source>
</evidence>
<dbReference type="PANTHER" id="PTHR14594">
    <property type="entry name" value="CENTROSOMAL PROTEIN OF 70 KDA"/>
    <property type="match status" value="1"/>
</dbReference>
<feature type="compositionally biased region" description="Low complexity" evidence="10">
    <location>
        <begin position="341"/>
        <end position="356"/>
    </location>
</feature>
<dbReference type="PANTHER" id="PTHR14594:SF1">
    <property type="entry name" value="CENTROSOMAL PROTEIN OF 70 KDA"/>
    <property type="match status" value="1"/>
</dbReference>
<feature type="coiled-coil region" evidence="9">
    <location>
        <begin position="2166"/>
        <end position="2418"/>
    </location>
</feature>
<keyword evidence="6 9" id="KW-0175">Coiled coil</keyword>
<feature type="compositionally biased region" description="Basic and acidic residues" evidence="10">
    <location>
        <begin position="1941"/>
        <end position="1950"/>
    </location>
</feature>